<comment type="caution">
    <text evidence="1">The sequence shown here is derived from an EMBL/GenBank/DDBJ whole genome shotgun (WGS) entry which is preliminary data.</text>
</comment>
<gene>
    <name evidence="1" type="ORF">ADT25_14955</name>
</gene>
<reference evidence="1 2" key="1">
    <citation type="submission" date="2015-07" db="EMBL/GenBank/DDBJ databases">
        <authorList>
            <consortium name="Consortium for Microbial Forensics and Genomics (microFORGE)"/>
            <person name="Knight B.M."/>
            <person name="Roberts D.P."/>
            <person name="Lin D."/>
            <person name="Hari K."/>
            <person name="Fletcher J."/>
            <person name="Melcher U."/>
            <person name="Blagden T."/>
            <person name="Winegar R.A."/>
        </authorList>
    </citation>
    <scope>NUCLEOTIDE SEQUENCE [LARGE SCALE GENOMIC DNA]</scope>
    <source>
        <strain evidence="1 2">X11-5A</strain>
    </source>
</reference>
<dbReference type="Proteomes" id="UP000036790">
    <property type="component" value="Unassembled WGS sequence"/>
</dbReference>
<reference evidence="1 2" key="2">
    <citation type="submission" date="2015-09" db="EMBL/GenBank/DDBJ databases">
        <title>Draft genome sequence of Xanthomonas oryzae pv. USA str. X11-5A.</title>
        <authorList>
            <person name="Knight B.M."/>
            <person name="Roberts D.P."/>
            <person name="Lin D."/>
            <person name="Hari K."/>
            <person name="Fletcher J."/>
            <person name="Melcher U."/>
            <person name="Blagden T."/>
            <person name="Winegar R.A."/>
        </authorList>
    </citation>
    <scope>NUCLEOTIDE SEQUENCE [LARGE SCALE GENOMIC DNA]</scope>
    <source>
        <strain evidence="1 2">X11-5A</strain>
    </source>
</reference>
<dbReference type="AlphaFoldDB" id="A0AAP0ZK24"/>
<sequence>MHEQPTTALLVGVDVPIDPCVTGQAGATGNLFGTDVLSQQNLDLADTLGVDPWTPAGLRAPMGADALRVIGPILRRVLVATQFAADRAGRTLQCIGDGAHRHPGFM</sequence>
<organism evidence="1 2">
    <name type="scientific">Xanthomonas oryzae</name>
    <dbReference type="NCBI Taxonomy" id="347"/>
    <lineage>
        <taxon>Bacteria</taxon>
        <taxon>Pseudomonadati</taxon>
        <taxon>Pseudomonadota</taxon>
        <taxon>Gammaproteobacteria</taxon>
        <taxon>Lysobacterales</taxon>
        <taxon>Lysobacteraceae</taxon>
        <taxon>Xanthomonas</taxon>
    </lineage>
</organism>
<evidence type="ECO:0000313" key="1">
    <source>
        <dbReference type="EMBL" id="KOR42428.1"/>
    </source>
</evidence>
<accession>A0AAP0ZK24</accession>
<dbReference type="EMBL" id="LHUJ01000260">
    <property type="protein sequence ID" value="KOR42428.1"/>
    <property type="molecule type" value="Genomic_DNA"/>
</dbReference>
<proteinExistence type="predicted"/>
<evidence type="ECO:0000313" key="2">
    <source>
        <dbReference type="Proteomes" id="UP000036790"/>
    </source>
</evidence>
<name>A0AAP0ZK24_9XANT</name>
<protein>
    <submittedName>
        <fullName evidence="1">Pyrroline-5-carboxylate reductase</fullName>
    </submittedName>
</protein>